<feature type="transmembrane region" description="Helical" evidence="7">
    <location>
        <begin position="350"/>
        <end position="369"/>
    </location>
</feature>
<dbReference type="FunFam" id="3.30.750.24:FF:000002">
    <property type="entry name" value="Sulfate transporter 31"/>
    <property type="match status" value="1"/>
</dbReference>
<comment type="subcellular location">
    <subcellularLocation>
        <location evidence="1">Membrane</location>
        <topology evidence="1">Multi-pass membrane protein</topology>
    </subcellularLocation>
</comment>
<dbReference type="GO" id="GO:0016020">
    <property type="term" value="C:membrane"/>
    <property type="evidence" value="ECO:0007669"/>
    <property type="project" value="UniProtKB-SubCell"/>
</dbReference>
<evidence type="ECO:0000256" key="7">
    <source>
        <dbReference type="SAM" id="Phobius"/>
    </source>
</evidence>
<evidence type="ECO:0000256" key="2">
    <source>
        <dbReference type="ARBA" id="ARBA00022448"/>
    </source>
</evidence>
<reference evidence="9 10" key="1">
    <citation type="submission" date="2020-08" db="EMBL/GenBank/DDBJ databases">
        <title>Plant Genome Project.</title>
        <authorList>
            <person name="Zhang R.-G."/>
        </authorList>
    </citation>
    <scope>NUCLEOTIDE SEQUENCE [LARGE SCALE GENOMIC DNA]</scope>
    <source>
        <tissue evidence="9">Rhizome</tissue>
    </source>
</reference>
<evidence type="ECO:0000256" key="1">
    <source>
        <dbReference type="ARBA" id="ARBA00004141"/>
    </source>
</evidence>
<dbReference type="EMBL" id="JACMSC010000002">
    <property type="protein sequence ID" value="KAG6534691.1"/>
    <property type="molecule type" value="Genomic_DNA"/>
</dbReference>
<feature type="compositionally biased region" description="Basic and acidic residues" evidence="6">
    <location>
        <begin position="1"/>
        <end position="17"/>
    </location>
</feature>
<dbReference type="Pfam" id="PF00916">
    <property type="entry name" value="Sulfate_transp"/>
    <property type="match status" value="2"/>
</dbReference>
<dbReference type="GO" id="GO:0055085">
    <property type="term" value="P:transmembrane transport"/>
    <property type="evidence" value="ECO:0007669"/>
    <property type="project" value="InterPro"/>
</dbReference>
<evidence type="ECO:0000313" key="9">
    <source>
        <dbReference type="EMBL" id="KAG6534691.1"/>
    </source>
</evidence>
<dbReference type="PANTHER" id="PTHR11814">
    <property type="entry name" value="SULFATE TRANSPORTER"/>
    <property type="match status" value="1"/>
</dbReference>
<dbReference type="PROSITE" id="PS50801">
    <property type="entry name" value="STAS"/>
    <property type="match status" value="1"/>
</dbReference>
<dbReference type="InterPro" id="IPR001902">
    <property type="entry name" value="SLC26A/SulP_fam"/>
</dbReference>
<feature type="transmembrane region" description="Helical" evidence="7">
    <location>
        <begin position="448"/>
        <end position="475"/>
    </location>
</feature>
<feature type="transmembrane region" description="Helical" evidence="7">
    <location>
        <begin position="414"/>
        <end position="436"/>
    </location>
</feature>
<keyword evidence="2" id="KW-0813">Transport</keyword>
<keyword evidence="3 7" id="KW-0812">Transmembrane</keyword>
<name>A0A8J5IGJ3_ZINOF</name>
<sequence length="674" mass="74166">MGHSITDEAGRRSEYSLKSRGVIENPNSDGRNVEWPPRKSLPAEIAQTAKEIFFPDDPLRPCKGQPRSKQLLLFLRYLFPIFEWSRGYNLTKFKGDAIAGLTIASLCIPQDIAYAKLANLEPQYALYASFVAPLVYAFMGSSRDIAIGPVAVVSILLGNLLQDEVDPIESKAEYLRLAFTATFFAGVFQAALGFFRLGFIIDFLSHAAIIGFMGGAAITIGLQQLKGFLGIRNFTKDTDIVSVMRSVWRPVHHGAKKNKKLFWVSAIAPLISVIVSTFFVYITRADKKGVAIVNHIKKGLNPSSASQIYFSGPHLKQGLRIGAIAGMEGVAIGRTFAAMKDYQLDGNKEMLAMGTMNVIGSLTSCYVATGSFSRSAVNYMAGCWTPVSNIVMSMVVMLTLLVITPLFKYTPNAVLAAIIISAVLYLIDIEAAYTIWKVDKFDFVACMGAFLGVIFISIEIGLLIAVCISFTKILLHVTRLKTAKLGKLPGTTIYRNVEQYAETIKIPGVLIVRVDAAIYFTNANYARERILRWLRDEQERAKENKETEIKFLIVVLSPVSDIDTSGIHALEELLVSLKKHDIQLLLSNPGVEVIHKLQSSEFIEHIGRDRIFLTVEDAVKACAPEASGLRRPQRPPVVTSAQGRPLALAAANSHWCLGSPATGHGRAWPGHWRP</sequence>
<gene>
    <name evidence="9" type="ORF">ZIOFF_008594</name>
</gene>
<dbReference type="Pfam" id="PF01740">
    <property type="entry name" value="STAS"/>
    <property type="match status" value="1"/>
</dbReference>
<keyword evidence="10" id="KW-1185">Reference proteome</keyword>
<dbReference type="Gene3D" id="3.30.750.24">
    <property type="entry name" value="STAS domain"/>
    <property type="match status" value="1"/>
</dbReference>
<keyword evidence="5 7" id="KW-0472">Membrane</keyword>
<feature type="transmembrane region" description="Helical" evidence="7">
    <location>
        <begin position="174"/>
        <end position="197"/>
    </location>
</feature>
<evidence type="ECO:0000256" key="4">
    <source>
        <dbReference type="ARBA" id="ARBA00022989"/>
    </source>
</evidence>
<dbReference type="InterPro" id="IPR002645">
    <property type="entry name" value="STAS_dom"/>
</dbReference>
<evidence type="ECO:0000256" key="3">
    <source>
        <dbReference type="ARBA" id="ARBA00022692"/>
    </source>
</evidence>
<keyword evidence="4 7" id="KW-1133">Transmembrane helix</keyword>
<protein>
    <recommendedName>
        <fullName evidence="8">STAS domain-containing protein</fullName>
    </recommendedName>
</protein>
<feature type="transmembrane region" description="Helical" evidence="7">
    <location>
        <begin position="261"/>
        <end position="282"/>
    </location>
</feature>
<dbReference type="CDD" id="cd07042">
    <property type="entry name" value="STAS_SulP_like_sulfate_transporter"/>
    <property type="match status" value="1"/>
</dbReference>
<feature type="region of interest" description="Disordered" evidence="6">
    <location>
        <begin position="1"/>
        <end position="37"/>
    </location>
</feature>
<dbReference type="InterPro" id="IPR036513">
    <property type="entry name" value="STAS_dom_sf"/>
</dbReference>
<accession>A0A8J5IGJ3</accession>
<evidence type="ECO:0000313" key="10">
    <source>
        <dbReference type="Proteomes" id="UP000734854"/>
    </source>
</evidence>
<dbReference type="InterPro" id="IPR011547">
    <property type="entry name" value="SLC26A/SulP_dom"/>
</dbReference>
<feature type="transmembrane region" description="Helical" evidence="7">
    <location>
        <begin position="124"/>
        <end position="139"/>
    </location>
</feature>
<evidence type="ECO:0000256" key="6">
    <source>
        <dbReference type="SAM" id="MobiDB-lite"/>
    </source>
</evidence>
<comment type="caution">
    <text evidence="9">The sequence shown here is derived from an EMBL/GenBank/DDBJ whole genome shotgun (WGS) entry which is preliminary data.</text>
</comment>
<feature type="transmembrane region" description="Helical" evidence="7">
    <location>
        <begin position="389"/>
        <end position="407"/>
    </location>
</feature>
<feature type="transmembrane region" description="Helical" evidence="7">
    <location>
        <begin position="203"/>
        <end position="222"/>
    </location>
</feature>
<feature type="domain" description="STAS" evidence="8">
    <location>
        <begin position="499"/>
        <end position="622"/>
    </location>
</feature>
<organism evidence="9 10">
    <name type="scientific">Zingiber officinale</name>
    <name type="common">Ginger</name>
    <name type="synonym">Amomum zingiber</name>
    <dbReference type="NCBI Taxonomy" id="94328"/>
    <lineage>
        <taxon>Eukaryota</taxon>
        <taxon>Viridiplantae</taxon>
        <taxon>Streptophyta</taxon>
        <taxon>Embryophyta</taxon>
        <taxon>Tracheophyta</taxon>
        <taxon>Spermatophyta</taxon>
        <taxon>Magnoliopsida</taxon>
        <taxon>Liliopsida</taxon>
        <taxon>Zingiberales</taxon>
        <taxon>Zingiberaceae</taxon>
        <taxon>Zingiber</taxon>
    </lineage>
</organism>
<proteinExistence type="predicted"/>
<feature type="transmembrane region" description="Helical" evidence="7">
    <location>
        <begin position="145"/>
        <end position="162"/>
    </location>
</feature>
<dbReference type="AlphaFoldDB" id="A0A8J5IGJ3"/>
<evidence type="ECO:0000259" key="8">
    <source>
        <dbReference type="PROSITE" id="PS50801"/>
    </source>
</evidence>
<evidence type="ECO:0000256" key="5">
    <source>
        <dbReference type="ARBA" id="ARBA00023136"/>
    </source>
</evidence>
<dbReference type="NCBIfam" id="TIGR00815">
    <property type="entry name" value="sulP"/>
    <property type="match status" value="1"/>
</dbReference>
<dbReference type="SUPFAM" id="SSF52091">
    <property type="entry name" value="SpoIIaa-like"/>
    <property type="match status" value="1"/>
</dbReference>
<dbReference type="Proteomes" id="UP000734854">
    <property type="component" value="Unassembled WGS sequence"/>
</dbReference>